<feature type="domain" description="ABC transporter" evidence="5">
    <location>
        <begin position="5"/>
        <end position="221"/>
    </location>
</feature>
<accession>A0A2G3E146</accession>
<sequence>MNQNIRLVDVSKLYGTSGGGFPALKHVNLTIPKGEICAIVGASGAGKTTLLNVMSCLTDVTEGEIFFDDTDITKMNGKEASDYRLHNIGFVFQKYQLMPTLNIHDNICLPYVLAKESVDEAYVTQLVQNLGIESELEKMPDQLSGGQQQRVAIARALALKPSVIFADEPTGNLDSQNGFKTMDLLISCAKELGHTLVFVTHNETLAAMADRKIEIVDGEIA</sequence>
<dbReference type="RefSeq" id="WP_099386725.1">
    <property type="nucleotide sequence ID" value="NZ_JANSWH010000044.1"/>
</dbReference>
<dbReference type="EMBL" id="PDYG01000112">
    <property type="protein sequence ID" value="PHU36875.1"/>
    <property type="molecule type" value="Genomic_DNA"/>
</dbReference>
<evidence type="ECO:0000259" key="5">
    <source>
        <dbReference type="PROSITE" id="PS50893"/>
    </source>
</evidence>
<dbReference type="Gene3D" id="3.40.50.300">
    <property type="entry name" value="P-loop containing nucleotide triphosphate hydrolases"/>
    <property type="match status" value="1"/>
</dbReference>
<dbReference type="Pfam" id="PF00005">
    <property type="entry name" value="ABC_tran"/>
    <property type="match status" value="1"/>
</dbReference>
<keyword evidence="3" id="KW-0547">Nucleotide-binding</keyword>
<evidence type="ECO:0000256" key="2">
    <source>
        <dbReference type="ARBA" id="ARBA00022448"/>
    </source>
</evidence>
<dbReference type="PANTHER" id="PTHR42798:SF7">
    <property type="entry name" value="ALPHA-D-RIBOSE 1-METHYLPHOSPHONATE 5-TRIPHOSPHATE SYNTHASE SUBUNIT PHNL"/>
    <property type="match status" value="1"/>
</dbReference>
<dbReference type="GO" id="GO:0022857">
    <property type="term" value="F:transmembrane transporter activity"/>
    <property type="evidence" value="ECO:0007669"/>
    <property type="project" value="UniProtKB-ARBA"/>
</dbReference>
<evidence type="ECO:0000256" key="4">
    <source>
        <dbReference type="ARBA" id="ARBA00022840"/>
    </source>
</evidence>
<proteinExistence type="inferred from homology"/>
<organism evidence="6 7">
    <name type="scientific">Agathobacter ruminis</name>
    <dbReference type="NCBI Taxonomy" id="1712665"/>
    <lineage>
        <taxon>Bacteria</taxon>
        <taxon>Bacillati</taxon>
        <taxon>Bacillota</taxon>
        <taxon>Clostridia</taxon>
        <taxon>Lachnospirales</taxon>
        <taxon>Lachnospiraceae</taxon>
        <taxon>Agathobacter</taxon>
    </lineage>
</organism>
<name>A0A2G3E146_9FIRM</name>
<comment type="caution">
    <text evidence="6">The sequence shown here is derived from an EMBL/GenBank/DDBJ whole genome shotgun (WGS) entry which is preliminary data.</text>
</comment>
<evidence type="ECO:0000313" key="7">
    <source>
        <dbReference type="Proteomes" id="UP000224563"/>
    </source>
</evidence>
<dbReference type="PROSITE" id="PS00211">
    <property type="entry name" value="ABC_TRANSPORTER_1"/>
    <property type="match status" value="1"/>
</dbReference>
<protein>
    <submittedName>
        <fullName evidence="6">ABC transporter ATP-binding protein</fullName>
    </submittedName>
</protein>
<evidence type="ECO:0000256" key="1">
    <source>
        <dbReference type="ARBA" id="ARBA00005417"/>
    </source>
</evidence>
<dbReference type="Proteomes" id="UP000224563">
    <property type="component" value="Unassembled WGS sequence"/>
</dbReference>
<dbReference type="AlphaFoldDB" id="A0A2G3E146"/>
<comment type="similarity">
    <text evidence="1">Belongs to the ABC transporter superfamily.</text>
</comment>
<dbReference type="PROSITE" id="PS50893">
    <property type="entry name" value="ABC_TRANSPORTER_2"/>
    <property type="match status" value="1"/>
</dbReference>
<reference evidence="6 7" key="1">
    <citation type="submission" date="2017-10" db="EMBL/GenBank/DDBJ databases">
        <title>Resolving the taxonomy of Roseburia spp., Eubacterium rectale and Agathobacter spp. through phylogenomic analysis.</title>
        <authorList>
            <person name="Sheridan P.O."/>
            <person name="Walker A.W."/>
            <person name="Duncan S.H."/>
            <person name="Scott K.P."/>
            <person name="Toole P.W.O."/>
            <person name="Luis P."/>
            <person name="Flint H.J."/>
        </authorList>
    </citation>
    <scope>NUCLEOTIDE SEQUENCE [LARGE SCALE GENOMIC DNA]</scope>
    <source>
        <strain evidence="6 7">JK623</strain>
    </source>
</reference>
<evidence type="ECO:0000256" key="3">
    <source>
        <dbReference type="ARBA" id="ARBA00022741"/>
    </source>
</evidence>
<evidence type="ECO:0000313" key="6">
    <source>
        <dbReference type="EMBL" id="PHU36875.1"/>
    </source>
</evidence>
<dbReference type="SMART" id="SM00382">
    <property type="entry name" value="AAA"/>
    <property type="match status" value="1"/>
</dbReference>
<dbReference type="CDD" id="cd03255">
    <property type="entry name" value="ABC_MJ0796_LolCDE_FtsE"/>
    <property type="match status" value="1"/>
</dbReference>
<dbReference type="SUPFAM" id="SSF52540">
    <property type="entry name" value="P-loop containing nucleoside triphosphate hydrolases"/>
    <property type="match status" value="1"/>
</dbReference>
<dbReference type="InterPro" id="IPR027417">
    <property type="entry name" value="P-loop_NTPase"/>
</dbReference>
<dbReference type="InterPro" id="IPR003439">
    <property type="entry name" value="ABC_transporter-like_ATP-bd"/>
</dbReference>
<dbReference type="PANTHER" id="PTHR42798">
    <property type="entry name" value="LIPOPROTEIN-RELEASING SYSTEM ATP-BINDING PROTEIN LOLD"/>
    <property type="match status" value="1"/>
</dbReference>
<keyword evidence="4 6" id="KW-0067">ATP-binding</keyword>
<reference evidence="6 7" key="2">
    <citation type="submission" date="2017-10" db="EMBL/GenBank/DDBJ databases">
        <authorList>
            <person name="Banno H."/>
            <person name="Chua N.-H."/>
        </authorList>
    </citation>
    <scope>NUCLEOTIDE SEQUENCE [LARGE SCALE GENOMIC DNA]</scope>
    <source>
        <strain evidence="6 7">JK623</strain>
    </source>
</reference>
<dbReference type="InterPro" id="IPR017871">
    <property type="entry name" value="ABC_transporter-like_CS"/>
</dbReference>
<dbReference type="GO" id="GO:0005524">
    <property type="term" value="F:ATP binding"/>
    <property type="evidence" value="ECO:0007669"/>
    <property type="project" value="UniProtKB-KW"/>
</dbReference>
<keyword evidence="2" id="KW-0813">Transport</keyword>
<keyword evidence="7" id="KW-1185">Reference proteome</keyword>
<dbReference type="InterPro" id="IPR003593">
    <property type="entry name" value="AAA+_ATPase"/>
</dbReference>
<dbReference type="GO" id="GO:0016887">
    <property type="term" value="F:ATP hydrolysis activity"/>
    <property type="evidence" value="ECO:0007669"/>
    <property type="project" value="InterPro"/>
</dbReference>
<dbReference type="FunFam" id="3.40.50.300:FF:000032">
    <property type="entry name" value="Export ABC transporter ATP-binding protein"/>
    <property type="match status" value="1"/>
</dbReference>
<dbReference type="GO" id="GO:0098796">
    <property type="term" value="C:membrane protein complex"/>
    <property type="evidence" value="ECO:0007669"/>
    <property type="project" value="UniProtKB-ARBA"/>
</dbReference>
<dbReference type="InterPro" id="IPR017911">
    <property type="entry name" value="MacB-like_ATP-bd"/>
</dbReference>
<gene>
    <name evidence="6" type="ORF">CSX02_11075</name>
</gene>